<reference evidence="10 11" key="1">
    <citation type="submission" date="2021-07" db="EMBL/GenBank/DDBJ databases">
        <title>The Aristolochia fimbriata genome: insights into angiosperm evolution, floral development and chemical biosynthesis.</title>
        <authorList>
            <person name="Jiao Y."/>
        </authorList>
    </citation>
    <scope>NUCLEOTIDE SEQUENCE [LARGE SCALE GENOMIC DNA]</scope>
    <source>
        <strain evidence="10">IBCAS-2021</strain>
        <tissue evidence="10">Leaf</tissue>
    </source>
</reference>
<evidence type="ECO:0000256" key="6">
    <source>
        <dbReference type="ARBA" id="ARBA00023136"/>
    </source>
</evidence>
<dbReference type="AlphaFoldDB" id="A0AAV7DYY5"/>
<name>A0AAV7DYY5_ARIFI</name>
<comment type="similarity">
    <text evidence="2">Belongs to the PC-esterase family. TBL subfamily.</text>
</comment>
<evidence type="ECO:0000259" key="8">
    <source>
        <dbReference type="Pfam" id="PF13839"/>
    </source>
</evidence>
<dbReference type="EMBL" id="JAINDJ010000008">
    <property type="protein sequence ID" value="KAG9440343.1"/>
    <property type="molecule type" value="Genomic_DNA"/>
</dbReference>
<accession>A0AAV7DYY5</accession>
<dbReference type="GO" id="GO:0016413">
    <property type="term" value="F:O-acetyltransferase activity"/>
    <property type="evidence" value="ECO:0007669"/>
    <property type="project" value="InterPro"/>
</dbReference>
<keyword evidence="3 7" id="KW-0812">Transmembrane</keyword>
<dbReference type="InterPro" id="IPR025846">
    <property type="entry name" value="TBL_N"/>
</dbReference>
<feature type="domain" description="Trichome birefringence-like N-terminal" evidence="9">
    <location>
        <begin position="69"/>
        <end position="120"/>
    </location>
</feature>
<dbReference type="InterPro" id="IPR026057">
    <property type="entry name" value="TBL_C"/>
</dbReference>
<evidence type="ECO:0000256" key="7">
    <source>
        <dbReference type="SAM" id="Phobius"/>
    </source>
</evidence>
<evidence type="ECO:0000256" key="2">
    <source>
        <dbReference type="ARBA" id="ARBA00007727"/>
    </source>
</evidence>
<gene>
    <name evidence="10" type="ORF">H6P81_020508</name>
</gene>
<evidence type="ECO:0000256" key="1">
    <source>
        <dbReference type="ARBA" id="ARBA00004167"/>
    </source>
</evidence>
<dbReference type="InterPro" id="IPR029962">
    <property type="entry name" value="TBL"/>
</dbReference>
<keyword evidence="6 7" id="KW-0472">Membrane</keyword>
<comment type="caution">
    <text evidence="10">The sequence shown here is derived from an EMBL/GenBank/DDBJ whole genome shotgun (WGS) entry which is preliminary data.</text>
</comment>
<dbReference type="Pfam" id="PF14416">
    <property type="entry name" value="PMR5N"/>
    <property type="match status" value="1"/>
</dbReference>
<protein>
    <recommendedName>
        <fullName evidence="12">Trichome birefringence-like N-terminal domain-containing protein</fullName>
    </recommendedName>
</protein>
<evidence type="ECO:0000256" key="4">
    <source>
        <dbReference type="ARBA" id="ARBA00022968"/>
    </source>
</evidence>
<dbReference type="Pfam" id="PF13839">
    <property type="entry name" value="PC-Esterase"/>
    <property type="match status" value="1"/>
</dbReference>
<organism evidence="10 11">
    <name type="scientific">Aristolochia fimbriata</name>
    <name type="common">White veined hardy Dutchman's pipe vine</name>
    <dbReference type="NCBI Taxonomy" id="158543"/>
    <lineage>
        <taxon>Eukaryota</taxon>
        <taxon>Viridiplantae</taxon>
        <taxon>Streptophyta</taxon>
        <taxon>Embryophyta</taxon>
        <taxon>Tracheophyta</taxon>
        <taxon>Spermatophyta</taxon>
        <taxon>Magnoliopsida</taxon>
        <taxon>Magnoliidae</taxon>
        <taxon>Piperales</taxon>
        <taxon>Aristolochiaceae</taxon>
        <taxon>Aristolochia</taxon>
    </lineage>
</organism>
<evidence type="ECO:0008006" key="12">
    <source>
        <dbReference type="Google" id="ProtNLM"/>
    </source>
</evidence>
<keyword evidence="11" id="KW-1185">Reference proteome</keyword>
<dbReference type="GO" id="GO:0005794">
    <property type="term" value="C:Golgi apparatus"/>
    <property type="evidence" value="ECO:0007669"/>
    <property type="project" value="TreeGrafter"/>
</dbReference>
<evidence type="ECO:0000256" key="5">
    <source>
        <dbReference type="ARBA" id="ARBA00022989"/>
    </source>
</evidence>
<evidence type="ECO:0000313" key="11">
    <source>
        <dbReference type="Proteomes" id="UP000825729"/>
    </source>
</evidence>
<evidence type="ECO:0000313" key="10">
    <source>
        <dbReference type="EMBL" id="KAG9440343.1"/>
    </source>
</evidence>
<feature type="transmembrane region" description="Helical" evidence="7">
    <location>
        <begin position="20"/>
        <end position="39"/>
    </location>
</feature>
<dbReference type="GO" id="GO:0016020">
    <property type="term" value="C:membrane"/>
    <property type="evidence" value="ECO:0007669"/>
    <property type="project" value="UniProtKB-SubCell"/>
</dbReference>
<dbReference type="PANTHER" id="PTHR32285:SF57">
    <property type="entry name" value="XYLOGLUCAN O-ACETYLTRANSFERASE 1"/>
    <property type="match status" value="1"/>
</dbReference>
<proteinExistence type="inferred from homology"/>
<dbReference type="Proteomes" id="UP000825729">
    <property type="component" value="Unassembled WGS sequence"/>
</dbReference>
<sequence length="429" mass="48114">MGLTAPLKELSTANSLPGKLLPWALFALIPITLLHLYIYPISVNVESSVRLKSRASQNGPKGEFDAMPCNYAVGQWVPDVSGPLYSGTSCSTIKDGQNCMAHGRPDTGYLNWRWQPEKCDLPRFDPFAFLGLLRNKHLAFVGDSLARNQLESLMCLVATASDPTLVYRDGEENKFRRWHVLSHNVTVSLFWSPFLVKRIEKSASSGQNRVYVDAIDERWASEIPRIDVVVFSIGHWFLTPGIYFEKGSVLGCHYCPGQNHTEIGFYDVYRKAIKTALKGVAERSSSSSAAAEEEERSRRVIVTTFSPSHFEGEWDKLGACGRKEPYGAGEKAVEGMEAEMRKIVVEEASAIAASRGVRVEVVDVTGLSLLRPDGHPGPYMYKDPFANGVGERVQNDCVHWCLPGPVDTWNEIMLELMKRWDPEEKRRRW</sequence>
<comment type="subcellular location">
    <subcellularLocation>
        <location evidence="1">Membrane</location>
        <topology evidence="1">Single-pass membrane protein</topology>
    </subcellularLocation>
</comment>
<keyword evidence="5 7" id="KW-1133">Transmembrane helix</keyword>
<dbReference type="PANTHER" id="PTHR32285">
    <property type="entry name" value="PROTEIN TRICHOME BIREFRINGENCE-LIKE 9-RELATED"/>
    <property type="match status" value="1"/>
</dbReference>
<feature type="domain" description="Trichome birefringence-like C-terminal" evidence="8">
    <location>
        <begin position="121"/>
        <end position="415"/>
    </location>
</feature>
<evidence type="ECO:0000256" key="3">
    <source>
        <dbReference type="ARBA" id="ARBA00022692"/>
    </source>
</evidence>
<keyword evidence="4" id="KW-0735">Signal-anchor</keyword>
<evidence type="ECO:0000259" key="9">
    <source>
        <dbReference type="Pfam" id="PF14416"/>
    </source>
</evidence>